<accession>A0A9N7UT23</accession>
<evidence type="ECO:0000256" key="1">
    <source>
        <dbReference type="SAM" id="MobiDB-lite"/>
    </source>
</evidence>
<dbReference type="Proteomes" id="UP001153269">
    <property type="component" value="Unassembled WGS sequence"/>
</dbReference>
<organism evidence="2 3">
    <name type="scientific">Pleuronectes platessa</name>
    <name type="common">European plaice</name>
    <dbReference type="NCBI Taxonomy" id="8262"/>
    <lineage>
        <taxon>Eukaryota</taxon>
        <taxon>Metazoa</taxon>
        <taxon>Chordata</taxon>
        <taxon>Craniata</taxon>
        <taxon>Vertebrata</taxon>
        <taxon>Euteleostomi</taxon>
        <taxon>Actinopterygii</taxon>
        <taxon>Neopterygii</taxon>
        <taxon>Teleostei</taxon>
        <taxon>Neoteleostei</taxon>
        <taxon>Acanthomorphata</taxon>
        <taxon>Carangaria</taxon>
        <taxon>Pleuronectiformes</taxon>
        <taxon>Pleuronectoidei</taxon>
        <taxon>Pleuronectidae</taxon>
        <taxon>Pleuronectes</taxon>
    </lineage>
</organism>
<gene>
    <name evidence="2" type="ORF">PLEPLA_LOCUS26532</name>
</gene>
<dbReference type="EMBL" id="CADEAL010002190">
    <property type="protein sequence ID" value="CAB1438644.1"/>
    <property type="molecule type" value="Genomic_DNA"/>
</dbReference>
<feature type="compositionally biased region" description="Polar residues" evidence="1">
    <location>
        <begin position="27"/>
        <end position="37"/>
    </location>
</feature>
<feature type="compositionally biased region" description="Gly residues" evidence="1">
    <location>
        <begin position="149"/>
        <end position="158"/>
    </location>
</feature>
<reference evidence="2" key="1">
    <citation type="submission" date="2020-03" db="EMBL/GenBank/DDBJ databases">
        <authorList>
            <person name="Weist P."/>
        </authorList>
    </citation>
    <scope>NUCLEOTIDE SEQUENCE</scope>
</reference>
<evidence type="ECO:0000313" key="2">
    <source>
        <dbReference type="EMBL" id="CAB1438644.1"/>
    </source>
</evidence>
<feature type="region of interest" description="Disordered" evidence="1">
    <location>
        <begin position="123"/>
        <end position="187"/>
    </location>
</feature>
<protein>
    <submittedName>
        <fullName evidence="2">Uncharacterized protein</fullName>
    </submittedName>
</protein>
<feature type="compositionally biased region" description="Basic and acidic residues" evidence="1">
    <location>
        <begin position="42"/>
        <end position="57"/>
    </location>
</feature>
<feature type="region of interest" description="Disordered" evidence="1">
    <location>
        <begin position="1"/>
        <end position="75"/>
    </location>
</feature>
<keyword evidence="3" id="KW-1185">Reference proteome</keyword>
<dbReference type="AlphaFoldDB" id="A0A9N7UT23"/>
<comment type="caution">
    <text evidence="2">The sequence shown here is derived from an EMBL/GenBank/DDBJ whole genome shotgun (WGS) entry which is preliminary data.</text>
</comment>
<proteinExistence type="predicted"/>
<sequence>MFPPKHEGGVLQHGSSSSTSPPLPGQATVQTSPVVFTSESSSSHETRQDISKKKENIKGTFIDPGGGEENNNGWKRVIERKRGIERPGERTGHGFGAETSRSVYNQAGNTAFIILSPFSATPRCEETHSSRPPLPPEIGPEDKSKRMRGGGGSGGGRIAGDTQSLHPQRGSDLVTDQRNSFSRPVLPSGRFHTWFASEL</sequence>
<name>A0A9N7UT23_PLEPL</name>
<evidence type="ECO:0000313" key="3">
    <source>
        <dbReference type="Proteomes" id="UP001153269"/>
    </source>
</evidence>